<evidence type="ECO:0000256" key="2">
    <source>
        <dbReference type="ARBA" id="ARBA00013223"/>
    </source>
</evidence>
<evidence type="ECO:0000256" key="9">
    <source>
        <dbReference type="ARBA" id="ARBA00023014"/>
    </source>
</evidence>
<dbReference type="PROSITE" id="PS00198">
    <property type="entry name" value="4FE4S_FER_1"/>
    <property type="match status" value="1"/>
</dbReference>
<dbReference type="SUPFAM" id="SSF54862">
    <property type="entry name" value="4Fe-4S ferredoxins"/>
    <property type="match status" value="1"/>
</dbReference>
<dbReference type="SUPFAM" id="SSF51971">
    <property type="entry name" value="Nucleotide-binding domain"/>
    <property type="match status" value="1"/>
</dbReference>
<sequence>MPHVIGQSCCNDSSCVFACPVNCIHPSPDEPEFATTEMLYIDPEACVDCGACVRACPVDAIAPDSQLTEDQLPFIAINASFYPERPPGTKVPPTSKLAPILPAPELRRGPLSVAIVGSGPAAMYAADELLTQPRVRVSMFEKLPTPYGLVRAGVAPDHQSTKRVTKLFDQICDRDGFSCYLNVEVGKHIGHHELLAHHHAVIYAVGAPTDRRLDIEGMDLPGTGTATELVAWINGHPDFTDLPVDLSHERVVIVGNGNVALDVARVLAADPEKLARTDISDHALATLRTSGVREIVIAARRGPAQSAFTLPELIGLTAAADVVLDAEDHELVRRDLAEVTDRLIRNKLEILANLPDAADVPLGSTARPRIRFVYQRTPLRVSGEERATGIEFTVTGTEQTVDYDAGLILTSIGYRGLPIRDLPFDEASATVPNEGGRVLHAVTGARIPGAYVAGWIKRGPTGFIGTNKSCSMQTVQQLVDDFNAELLPDPVGKQAALDRLLKIRQPDLIDVAGWQAIDAEEIARGKAEDRPRHKFTSIEQMVTVAAAAPKPTLRERISAKFHELV</sequence>
<reference evidence="12 13" key="1">
    <citation type="submission" date="2016-01" db="EMBL/GenBank/DDBJ databases">
        <title>The new phylogeny of the genus Mycobacterium.</title>
        <authorList>
            <person name="Tarcisio F."/>
            <person name="Conor M."/>
            <person name="Antonella G."/>
            <person name="Elisabetta G."/>
            <person name="Giulia F.S."/>
            <person name="Sara T."/>
            <person name="Anna F."/>
            <person name="Clotilde B."/>
            <person name="Roberto B."/>
            <person name="Veronica D.S."/>
            <person name="Fabio R."/>
            <person name="Monica P."/>
            <person name="Olivier J."/>
            <person name="Enrico T."/>
            <person name="Nicola S."/>
        </authorList>
    </citation>
    <scope>NUCLEOTIDE SEQUENCE [LARGE SCALE GENOMIC DNA]</scope>
    <source>
        <strain evidence="12 13">DSM 44153</strain>
    </source>
</reference>
<evidence type="ECO:0000256" key="7">
    <source>
        <dbReference type="ARBA" id="ARBA00023002"/>
    </source>
</evidence>
<accession>A0A1X2EKX7</accession>
<comment type="catalytic activity">
    <reaction evidence="10">
        <text>2 reduced [2Fe-2S]-[ferredoxin] + NADP(+) + H(+) = 2 oxidized [2Fe-2S]-[ferredoxin] + NADPH</text>
        <dbReference type="Rhea" id="RHEA:20125"/>
        <dbReference type="Rhea" id="RHEA-COMP:10000"/>
        <dbReference type="Rhea" id="RHEA-COMP:10001"/>
        <dbReference type="ChEBI" id="CHEBI:15378"/>
        <dbReference type="ChEBI" id="CHEBI:33737"/>
        <dbReference type="ChEBI" id="CHEBI:33738"/>
        <dbReference type="ChEBI" id="CHEBI:57783"/>
        <dbReference type="ChEBI" id="CHEBI:58349"/>
        <dbReference type="EC" id="1.18.1.2"/>
    </reaction>
</comment>
<dbReference type="GO" id="GO:0051536">
    <property type="term" value="F:iron-sulfur cluster binding"/>
    <property type="evidence" value="ECO:0007669"/>
    <property type="project" value="UniProtKB-KW"/>
</dbReference>
<organism evidence="12 13">
    <name type="scientific">Mycolicibacillus trivialis</name>
    <dbReference type="NCBI Taxonomy" id="1798"/>
    <lineage>
        <taxon>Bacteria</taxon>
        <taxon>Bacillati</taxon>
        <taxon>Actinomycetota</taxon>
        <taxon>Actinomycetes</taxon>
        <taxon>Mycobacteriales</taxon>
        <taxon>Mycobacteriaceae</taxon>
        <taxon>Mycolicibacillus</taxon>
    </lineage>
</organism>
<keyword evidence="6" id="KW-0521">NADP</keyword>
<dbReference type="GO" id="GO:0004324">
    <property type="term" value="F:ferredoxin-NADP+ reductase activity"/>
    <property type="evidence" value="ECO:0007669"/>
    <property type="project" value="UniProtKB-EC"/>
</dbReference>
<keyword evidence="5" id="KW-0274">FAD</keyword>
<evidence type="ECO:0000256" key="4">
    <source>
        <dbReference type="ARBA" id="ARBA00022723"/>
    </source>
</evidence>
<gene>
    <name evidence="12" type="ORF">AWC30_07435</name>
</gene>
<evidence type="ECO:0000256" key="10">
    <source>
        <dbReference type="ARBA" id="ARBA00047776"/>
    </source>
</evidence>
<dbReference type="PANTHER" id="PTHR48467:SF1">
    <property type="entry name" value="GLUTAMATE SYNTHASE 1 [NADH], CHLOROPLASTIC-LIKE"/>
    <property type="match status" value="1"/>
</dbReference>
<dbReference type="Gene3D" id="3.40.50.720">
    <property type="entry name" value="NAD(P)-binding Rossmann-like Domain"/>
    <property type="match status" value="1"/>
</dbReference>
<feature type="domain" description="4Fe-4S ferredoxin-type" evidence="11">
    <location>
        <begin position="37"/>
        <end position="66"/>
    </location>
</feature>
<keyword evidence="4" id="KW-0479">Metal-binding</keyword>
<dbReference type="Proteomes" id="UP000193090">
    <property type="component" value="Unassembled WGS sequence"/>
</dbReference>
<dbReference type="AlphaFoldDB" id="A0A1X2EKX7"/>
<comment type="cofactor">
    <cofactor evidence="1">
        <name>FAD</name>
        <dbReference type="ChEBI" id="CHEBI:57692"/>
    </cofactor>
</comment>
<dbReference type="InterPro" id="IPR017900">
    <property type="entry name" value="4Fe4S_Fe_S_CS"/>
</dbReference>
<keyword evidence="13" id="KW-1185">Reference proteome</keyword>
<feature type="domain" description="4Fe-4S ferredoxin-type" evidence="11">
    <location>
        <begin position="1"/>
        <end position="29"/>
    </location>
</feature>
<dbReference type="EMBL" id="LQPZ01000017">
    <property type="protein sequence ID" value="ORX05669.1"/>
    <property type="molecule type" value="Genomic_DNA"/>
</dbReference>
<dbReference type="GO" id="GO:0046872">
    <property type="term" value="F:metal ion binding"/>
    <property type="evidence" value="ECO:0007669"/>
    <property type="project" value="UniProtKB-KW"/>
</dbReference>
<keyword evidence="9" id="KW-0411">Iron-sulfur</keyword>
<dbReference type="PROSITE" id="PS51379">
    <property type="entry name" value="4FE4S_FER_2"/>
    <property type="match status" value="2"/>
</dbReference>
<dbReference type="InterPro" id="IPR023753">
    <property type="entry name" value="FAD/NAD-binding_dom"/>
</dbReference>
<dbReference type="Gene3D" id="3.30.70.20">
    <property type="match status" value="1"/>
</dbReference>
<evidence type="ECO:0000259" key="11">
    <source>
        <dbReference type="PROSITE" id="PS51379"/>
    </source>
</evidence>
<protein>
    <recommendedName>
        <fullName evidence="2">ferredoxin--NADP(+) reductase</fullName>
        <ecNumber evidence="2">1.18.1.2</ecNumber>
    </recommendedName>
</protein>
<evidence type="ECO:0000313" key="12">
    <source>
        <dbReference type="EMBL" id="ORX05669.1"/>
    </source>
</evidence>
<dbReference type="STRING" id="1798.AWC30_07435"/>
<evidence type="ECO:0000256" key="8">
    <source>
        <dbReference type="ARBA" id="ARBA00023004"/>
    </source>
</evidence>
<dbReference type="InterPro" id="IPR055275">
    <property type="entry name" value="Ferredox_Rdtase"/>
</dbReference>
<name>A0A1X2EKX7_9MYCO</name>
<dbReference type="RefSeq" id="WP_085109512.1">
    <property type="nucleotide sequence ID" value="NZ_JACKSN010000088.1"/>
</dbReference>
<dbReference type="PRINTS" id="PR00419">
    <property type="entry name" value="ADXRDTASE"/>
</dbReference>
<dbReference type="Pfam" id="PF00037">
    <property type="entry name" value="Fer4"/>
    <property type="match status" value="1"/>
</dbReference>
<comment type="caution">
    <text evidence="12">The sequence shown here is derived from an EMBL/GenBank/DDBJ whole genome shotgun (WGS) entry which is preliminary data.</text>
</comment>
<dbReference type="OrthoDB" id="289202at2"/>
<evidence type="ECO:0000256" key="3">
    <source>
        <dbReference type="ARBA" id="ARBA00022630"/>
    </source>
</evidence>
<evidence type="ECO:0000256" key="5">
    <source>
        <dbReference type="ARBA" id="ARBA00022827"/>
    </source>
</evidence>
<dbReference type="InterPro" id="IPR036188">
    <property type="entry name" value="FAD/NAD-bd_sf"/>
</dbReference>
<dbReference type="EC" id="1.18.1.2" evidence="2"/>
<evidence type="ECO:0000256" key="6">
    <source>
        <dbReference type="ARBA" id="ARBA00022857"/>
    </source>
</evidence>
<proteinExistence type="predicted"/>
<dbReference type="Pfam" id="PF07992">
    <property type="entry name" value="Pyr_redox_2"/>
    <property type="match status" value="1"/>
</dbReference>
<dbReference type="Gene3D" id="3.50.50.60">
    <property type="entry name" value="FAD/NAD(P)-binding domain"/>
    <property type="match status" value="1"/>
</dbReference>
<keyword evidence="7" id="KW-0560">Oxidoreductase</keyword>
<dbReference type="PANTHER" id="PTHR48467">
    <property type="entry name" value="GLUTAMATE SYNTHASE 1 [NADH], CHLOROPLASTIC-LIKE"/>
    <property type="match status" value="1"/>
</dbReference>
<keyword evidence="8" id="KW-0408">Iron</keyword>
<evidence type="ECO:0000256" key="1">
    <source>
        <dbReference type="ARBA" id="ARBA00001974"/>
    </source>
</evidence>
<dbReference type="InterPro" id="IPR017896">
    <property type="entry name" value="4Fe4S_Fe-S-bd"/>
</dbReference>
<keyword evidence="3" id="KW-0285">Flavoprotein</keyword>
<evidence type="ECO:0000313" key="13">
    <source>
        <dbReference type="Proteomes" id="UP000193090"/>
    </source>
</evidence>